<dbReference type="Gene3D" id="3.40.50.720">
    <property type="entry name" value="NAD(P)-binding Rossmann-like Domain"/>
    <property type="match status" value="1"/>
</dbReference>
<evidence type="ECO:0000313" key="4">
    <source>
        <dbReference type="EMBL" id="PYE88024.1"/>
    </source>
</evidence>
<dbReference type="Proteomes" id="UP000247454">
    <property type="component" value="Unassembled WGS sequence"/>
</dbReference>
<dbReference type="EMBL" id="QJTF01000009">
    <property type="protein sequence ID" value="PYE88024.1"/>
    <property type="molecule type" value="Genomic_DNA"/>
</dbReference>
<dbReference type="SUPFAM" id="SSF55347">
    <property type="entry name" value="Glyceraldehyde-3-phosphate dehydrogenase-like, C-terminal domain"/>
    <property type="match status" value="1"/>
</dbReference>
<dbReference type="InterPro" id="IPR000683">
    <property type="entry name" value="Gfo/Idh/MocA-like_OxRdtase_N"/>
</dbReference>
<dbReference type="SUPFAM" id="SSF51735">
    <property type="entry name" value="NAD(P)-binding Rossmann-fold domains"/>
    <property type="match status" value="1"/>
</dbReference>
<dbReference type="InterPro" id="IPR055170">
    <property type="entry name" value="GFO_IDH_MocA-like_dom"/>
</dbReference>
<feature type="domain" description="GFO/IDH/MocA-like oxidoreductase" evidence="3">
    <location>
        <begin position="129"/>
        <end position="270"/>
    </location>
</feature>
<protein>
    <submittedName>
        <fullName evidence="4">Putative dehydrogenase</fullName>
    </submittedName>
</protein>
<evidence type="ECO:0000313" key="5">
    <source>
        <dbReference type="Proteomes" id="UP000247454"/>
    </source>
</evidence>
<sequence>MRLIVVGTGSMAENQVSHFKMIDGVEIVAAVDPDPTRLTQFAELFGIPKRFLSLEEAITWGEFDAATNITPDRMHHATSLALIKAGKHVFCEKPLAENHADAMEMTEAAEAAGIINMVNLTYRNVPQLQYARGMVLAGQLGTVRHVEASYLQSWLVSRAWGDWRTESRWLWRLSTEHGSNGVLGDVGIHILDFASYGAATDIDYVFSRMKAFDKAPEGKIGDYVLDANDSFTMSVGFSNGALGVIHASRWATGHLNELKLRIYGERGSLEIIHRPEESELRGCLGDDIETATWKVIEVPPVQTNYERFVEAVTTGRQADPSFRHAADLQKVIDLSIVSERERREFTLLPPVEIVPVHEKEAVAMELVSAGAEKPRKPRRRRWASRAVGQ</sequence>
<evidence type="ECO:0000259" key="3">
    <source>
        <dbReference type="Pfam" id="PF22725"/>
    </source>
</evidence>
<keyword evidence="1" id="KW-0560">Oxidoreductase</keyword>
<dbReference type="InterPro" id="IPR050463">
    <property type="entry name" value="Gfo/Idh/MocA_oxidrdct_glycsds"/>
</dbReference>
<gene>
    <name evidence="4" type="ORF">C7477_10967</name>
</gene>
<organism evidence="4 5">
    <name type="scientific">Phyllobacterium leguminum</name>
    <dbReference type="NCBI Taxonomy" id="314237"/>
    <lineage>
        <taxon>Bacteria</taxon>
        <taxon>Pseudomonadati</taxon>
        <taxon>Pseudomonadota</taxon>
        <taxon>Alphaproteobacteria</taxon>
        <taxon>Hyphomicrobiales</taxon>
        <taxon>Phyllobacteriaceae</taxon>
        <taxon>Phyllobacterium</taxon>
    </lineage>
</organism>
<dbReference type="Pfam" id="PF01408">
    <property type="entry name" value="GFO_IDH_MocA"/>
    <property type="match status" value="1"/>
</dbReference>
<comment type="caution">
    <text evidence="4">The sequence shown here is derived from an EMBL/GenBank/DDBJ whole genome shotgun (WGS) entry which is preliminary data.</text>
</comment>
<dbReference type="GO" id="GO:0000166">
    <property type="term" value="F:nucleotide binding"/>
    <property type="evidence" value="ECO:0007669"/>
    <property type="project" value="InterPro"/>
</dbReference>
<dbReference type="PANTHER" id="PTHR43818:SF11">
    <property type="entry name" value="BCDNA.GH03377"/>
    <property type="match status" value="1"/>
</dbReference>
<evidence type="ECO:0000256" key="1">
    <source>
        <dbReference type="ARBA" id="ARBA00023002"/>
    </source>
</evidence>
<dbReference type="OrthoDB" id="9792935at2"/>
<dbReference type="Pfam" id="PF22725">
    <property type="entry name" value="GFO_IDH_MocA_C3"/>
    <property type="match status" value="1"/>
</dbReference>
<evidence type="ECO:0000259" key="2">
    <source>
        <dbReference type="Pfam" id="PF01408"/>
    </source>
</evidence>
<accession>A0A318T6P2</accession>
<dbReference type="RefSeq" id="WP_110751452.1">
    <property type="nucleotide sequence ID" value="NZ_QJTF01000009.1"/>
</dbReference>
<reference evidence="4 5" key="1">
    <citation type="submission" date="2018-06" db="EMBL/GenBank/DDBJ databases">
        <title>Genomic Encyclopedia of Type Strains, Phase III (KMG-III): the genomes of soil and plant-associated and newly described type strains.</title>
        <authorList>
            <person name="Whitman W."/>
        </authorList>
    </citation>
    <scope>NUCLEOTIDE SEQUENCE [LARGE SCALE GENOMIC DNA]</scope>
    <source>
        <strain evidence="4 5">ORS 1419</strain>
    </source>
</reference>
<name>A0A318T6P2_9HYPH</name>
<dbReference type="GO" id="GO:0016491">
    <property type="term" value="F:oxidoreductase activity"/>
    <property type="evidence" value="ECO:0007669"/>
    <property type="project" value="UniProtKB-KW"/>
</dbReference>
<keyword evidence="5" id="KW-1185">Reference proteome</keyword>
<dbReference type="AlphaFoldDB" id="A0A318T6P2"/>
<dbReference type="PANTHER" id="PTHR43818">
    <property type="entry name" value="BCDNA.GH03377"/>
    <property type="match status" value="1"/>
</dbReference>
<dbReference type="InterPro" id="IPR036291">
    <property type="entry name" value="NAD(P)-bd_dom_sf"/>
</dbReference>
<dbReference type="Gene3D" id="3.30.360.10">
    <property type="entry name" value="Dihydrodipicolinate Reductase, domain 2"/>
    <property type="match status" value="1"/>
</dbReference>
<proteinExistence type="predicted"/>
<feature type="domain" description="Gfo/Idh/MocA-like oxidoreductase N-terminal" evidence="2">
    <location>
        <begin position="2"/>
        <end position="119"/>
    </location>
</feature>